<feature type="region of interest" description="Disordered" evidence="1">
    <location>
        <begin position="92"/>
        <end position="149"/>
    </location>
</feature>
<feature type="compositionally biased region" description="Basic and acidic residues" evidence="1">
    <location>
        <begin position="136"/>
        <end position="149"/>
    </location>
</feature>
<dbReference type="HOGENOM" id="CLU_116524_0_0_0"/>
<feature type="region of interest" description="Disordered" evidence="1">
    <location>
        <begin position="1"/>
        <end position="66"/>
    </location>
</feature>
<proteinExistence type="predicted"/>
<accession>S0EYY9</accession>
<dbReference type="KEGG" id="ccz:CCALI_02015"/>
<dbReference type="EMBL" id="HF951689">
    <property type="protein sequence ID" value="CCW35822.1"/>
    <property type="molecule type" value="Genomic_DNA"/>
</dbReference>
<dbReference type="InParanoid" id="S0EYY9"/>
<evidence type="ECO:0000256" key="1">
    <source>
        <dbReference type="SAM" id="MobiDB-lite"/>
    </source>
</evidence>
<evidence type="ECO:0000313" key="3">
    <source>
        <dbReference type="Proteomes" id="UP000014227"/>
    </source>
</evidence>
<gene>
    <name evidence="2" type="ORF">CCALI_02015</name>
</gene>
<evidence type="ECO:0000313" key="2">
    <source>
        <dbReference type="EMBL" id="CCW35822.1"/>
    </source>
</evidence>
<organism evidence="2 3">
    <name type="scientific">Chthonomonas calidirosea (strain DSM 23976 / ICMP 18418 / T49)</name>
    <dbReference type="NCBI Taxonomy" id="1303518"/>
    <lineage>
        <taxon>Bacteria</taxon>
        <taxon>Bacillati</taxon>
        <taxon>Armatimonadota</taxon>
        <taxon>Chthonomonadia</taxon>
        <taxon>Chthonomonadales</taxon>
        <taxon>Chthonomonadaceae</taxon>
        <taxon>Chthonomonas</taxon>
    </lineage>
</organism>
<name>S0EYY9_CHTCT</name>
<keyword evidence="3" id="KW-1185">Reference proteome</keyword>
<dbReference type="Proteomes" id="UP000014227">
    <property type="component" value="Chromosome I"/>
</dbReference>
<protein>
    <submittedName>
        <fullName evidence="2">Uncharacterized protein</fullName>
    </submittedName>
</protein>
<dbReference type="AlphaFoldDB" id="S0EYY9"/>
<reference evidence="3" key="1">
    <citation type="submission" date="2013-03" db="EMBL/GenBank/DDBJ databases">
        <title>Genome sequence of Chthonomonas calidirosea, the first sequenced genome from the Armatimonadetes phylum (formally candidate division OP10).</title>
        <authorList>
            <person name="Lee K.C.Y."/>
            <person name="Morgan X.C."/>
            <person name="Dunfield P.F."/>
            <person name="Tamas I."/>
            <person name="Houghton K.M."/>
            <person name="Vyssotski M."/>
            <person name="Ryan J.L.J."/>
            <person name="Lagutin K."/>
            <person name="McDonald I.R."/>
            <person name="Stott M.B."/>
        </authorList>
    </citation>
    <scope>NUCLEOTIDE SEQUENCE [LARGE SCALE GENOMIC DNA]</scope>
    <source>
        <strain evidence="3">DSM 23976 / ICMP 18418 / T49</strain>
    </source>
</reference>
<sequence length="149" mass="16347">MQRLQAFKAGRLPALQEEGPARQLPLPRSETDQTRPGQQPPLSAQAGLAALPQPSGSARYREEPHREPLLRQVVHVDPDRLCAAGPLEAARGGLAHSAAGHEPQGRVQQQREEGESQGLKDSFPHRQWAPRLAAEALDRDPQKPRDGVY</sequence>